<evidence type="ECO:0000256" key="1">
    <source>
        <dbReference type="ARBA" id="ARBA00022723"/>
    </source>
</evidence>
<gene>
    <name evidence="5" type="ORF">SmJEL517_g05417</name>
</gene>
<keyword evidence="6" id="KW-1185">Reference proteome</keyword>
<dbReference type="AlphaFoldDB" id="A0A507BP39"/>
<name>A0A507BP39_9FUNG</name>
<evidence type="ECO:0000256" key="3">
    <source>
        <dbReference type="SAM" id="SignalP"/>
    </source>
</evidence>
<dbReference type="STRING" id="1806994.A0A507BP39"/>
<feature type="signal peptide" evidence="3">
    <location>
        <begin position="1"/>
        <end position="21"/>
    </location>
</feature>
<dbReference type="PROSITE" id="PS51677">
    <property type="entry name" value="NODB"/>
    <property type="match status" value="1"/>
</dbReference>
<dbReference type="Pfam" id="PF01522">
    <property type="entry name" value="Polysacc_deac_1"/>
    <property type="match status" value="1"/>
</dbReference>
<evidence type="ECO:0000313" key="6">
    <source>
        <dbReference type="Proteomes" id="UP000319731"/>
    </source>
</evidence>
<organism evidence="5 6">
    <name type="scientific">Synchytrium microbalum</name>
    <dbReference type="NCBI Taxonomy" id="1806994"/>
    <lineage>
        <taxon>Eukaryota</taxon>
        <taxon>Fungi</taxon>
        <taxon>Fungi incertae sedis</taxon>
        <taxon>Chytridiomycota</taxon>
        <taxon>Chytridiomycota incertae sedis</taxon>
        <taxon>Chytridiomycetes</taxon>
        <taxon>Synchytriales</taxon>
        <taxon>Synchytriaceae</taxon>
        <taxon>Synchytrium</taxon>
    </lineage>
</organism>
<accession>A0A507BP39</accession>
<dbReference type="InterPro" id="IPR050248">
    <property type="entry name" value="Polysacc_deacetylase_ArnD"/>
</dbReference>
<feature type="domain" description="NodB homology" evidence="4">
    <location>
        <begin position="110"/>
        <end position="304"/>
    </location>
</feature>
<dbReference type="OrthoDB" id="407355at2759"/>
<dbReference type="Proteomes" id="UP000319731">
    <property type="component" value="Unassembled WGS sequence"/>
</dbReference>
<evidence type="ECO:0000259" key="4">
    <source>
        <dbReference type="PROSITE" id="PS51677"/>
    </source>
</evidence>
<feature type="chain" id="PRO_5021373169" description="NodB homology domain-containing protein" evidence="3">
    <location>
        <begin position="22"/>
        <end position="403"/>
    </location>
</feature>
<dbReference type="Gene3D" id="3.20.20.370">
    <property type="entry name" value="Glycoside hydrolase/deacetylase"/>
    <property type="match status" value="1"/>
</dbReference>
<protein>
    <recommendedName>
        <fullName evidence="4">NodB homology domain-containing protein</fullName>
    </recommendedName>
</protein>
<dbReference type="RefSeq" id="XP_031022659.1">
    <property type="nucleotide sequence ID" value="XM_031171343.1"/>
</dbReference>
<dbReference type="EMBL" id="QEAO01000049">
    <property type="protein sequence ID" value="TPX31167.1"/>
    <property type="molecule type" value="Genomic_DNA"/>
</dbReference>
<dbReference type="GO" id="GO:0016020">
    <property type="term" value="C:membrane"/>
    <property type="evidence" value="ECO:0007669"/>
    <property type="project" value="TreeGrafter"/>
</dbReference>
<keyword evidence="3" id="KW-0732">Signal</keyword>
<dbReference type="InterPro" id="IPR011330">
    <property type="entry name" value="Glyco_hydro/deAcase_b/a-brl"/>
</dbReference>
<comment type="caution">
    <text evidence="5">The sequence shown here is derived from an EMBL/GenBank/DDBJ whole genome shotgun (WGS) entry which is preliminary data.</text>
</comment>
<reference evidence="5 6" key="1">
    <citation type="journal article" date="2019" name="Sci. Rep.">
        <title>Comparative genomics of chytrid fungi reveal insights into the obligate biotrophic and pathogenic lifestyle of Synchytrium endobioticum.</title>
        <authorList>
            <person name="van de Vossenberg B.T.L.H."/>
            <person name="Warris S."/>
            <person name="Nguyen H.D.T."/>
            <person name="van Gent-Pelzer M.P.E."/>
            <person name="Joly D.L."/>
            <person name="van de Geest H.C."/>
            <person name="Bonants P.J.M."/>
            <person name="Smith D.S."/>
            <person name="Levesque C.A."/>
            <person name="van der Lee T.A.J."/>
        </authorList>
    </citation>
    <scope>NUCLEOTIDE SEQUENCE [LARGE SCALE GENOMIC DNA]</scope>
    <source>
        <strain evidence="5 6">JEL517</strain>
    </source>
</reference>
<dbReference type="GO" id="GO:0005975">
    <property type="term" value="P:carbohydrate metabolic process"/>
    <property type="evidence" value="ECO:0007669"/>
    <property type="project" value="InterPro"/>
</dbReference>
<keyword evidence="1" id="KW-0479">Metal-binding</keyword>
<sequence>MSSISTVLAIVLGLQVRLSIAQPPAITMPAAWPPADETVMIADQYLQDPLVTNALAYVQSVVDPSILGILPSTYNNLANVTYHADATETCYWPRGGCTRASDIEYCPSNYQWGLTYDDAPSINLVNGTNYNDTIALVNLLGELDIKATFFVVGTQAWYFPTGVQAILNEDHHLASHTWSHHPMTSLTNGQAIAELMYTQALLYNTTGLLMRYWRAPYGDIDDRIRAIASALGFVHVAWNATFDSFDSDVAANAAGYTTVMSRVTSWLNQRAPLISLQHTLNQFESGTSASVLRQIQNEGGIQNSIMTIPQCLGDQMWYKNKNITKIFNSCTIPGGGCPDTFANTKTITNSTIASNTSSPTGVAPGNIISTTSTSSTTTSDASPWNGFSLVSIPTILILSILNL</sequence>
<dbReference type="InterPro" id="IPR002509">
    <property type="entry name" value="NODB_dom"/>
</dbReference>
<dbReference type="GO" id="GO:0009272">
    <property type="term" value="P:fungal-type cell wall biogenesis"/>
    <property type="evidence" value="ECO:0007669"/>
    <property type="project" value="UniProtKB-ARBA"/>
</dbReference>
<dbReference type="GeneID" id="42006640"/>
<evidence type="ECO:0000256" key="2">
    <source>
        <dbReference type="ARBA" id="ARBA00022801"/>
    </source>
</evidence>
<dbReference type="SUPFAM" id="SSF88713">
    <property type="entry name" value="Glycoside hydrolase/deacetylase"/>
    <property type="match status" value="1"/>
</dbReference>
<dbReference type="PANTHER" id="PTHR10587">
    <property type="entry name" value="GLYCOSYL TRANSFERASE-RELATED"/>
    <property type="match status" value="1"/>
</dbReference>
<dbReference type="GO" id="GO:0004099">
    <property type="term" value="F:chitin deacetylase activity"/>
    <property type="evidence" value="ECO:0007669"/>
    <property type="project" value="TreeGrafter"/>
</dbReference>
<dbReference type="PANTHER" id="PTHR10587:SF133">
    <property type="entry name" value="CHITIN DEACETYLASE 1-RELATED"/>
    <property type="match status" value="1"/>
</dbReference>
<proteinExistence type="predicted"/>
<keyword evidence="2" id="KW-0378">Hydrolase</keyword>
<evidence type="ECO:0000313" key="5">
    <source>
        <dbReference type="EMBL" id="TPX31167.1"/>
    </source>
</evidence>
<dbReference type="GO" id="GO:0046872">
    <property type="term" value="F:metal ion binding"/>
    <property type="evidence" value="ECO:0007669"/>
    <property type="project" value="UniProtKB-KW"/>
</dbReference>